<proteinExistence type="predicted"/>
<dbReference type="Pfam" id="PF01965">
    <property type="entry name" value="DJ-1_PfpI"/>
    <property type="match status" value="1"/>
</dbReference>
<dbReference type="PANTHER" id="PTHR43130:SF2">
    <property type="entry name" value="DJ-1_PFPI DOMAIN-CONTAINING PROTEIN"/>
    <property type="match status" value="1"/>
</dbReference>
<accession>A0ABQ6AYP1</accession>
<evidence type="ECO:0000256" key="1">
    <source>
        <dbReference type="SAM" id="SignalP"/>
    </source>
</evidence>
<comment type="caution">
    <text evidence="3">The sequence shown here is derived from an EMBL/GenBank/DDBJ whole genome shotgun (WGS) entry which is preliminary data.</text>
</comment>
<organism evidence="3 4">
    <name type="scientific">Bradyrhizobium iriomotense</name>
    <dbReference type="NCBI Taxonomy" id="441950"/>
    <lineage>
        <taxon>Bacteria</taxon>
        <taxon>Pseudomonadati</taxon>
        <taxon>Pseudomonadota</taxon>
        <taxon>Alphaproteobacteria</taxon>
        <taxon>Hyphomicrobiales</taxon>
        <taxon>Nitrobacteraceae</taxon>
        <taxon>Bradyrhizobium</taxon>
    </lineage>
</organism>
<sequence length="258" mass="27669">MDRREFNTSLAAASLLNLIAPAALAQPAPSARLRVGLLIHSDMILLDLAGPLTAFNMMQVEVHLLAKTEQPVVTDVRLPVAPTATFDKAPRSFDVLFVPGGLKGTIAAMQDTQTVEFIREQGNAARLVTSVCTGSLLLGAAGLLKGYQATSHWYVRDYLAHMGAVVRTDRVVEDRNRMTAGGVTAGIDFALTIAARLSGEETAKRIQLLLEYDPKPPFNCGSPEQAGPALVGDVQKRRQELISEAERVSRAAGVAIKL</sequence>
<reference evidence="4" key="1">
    <citation type="journal article" date="2019" name="Int. J. Syst. Evol. Microbiol.">
        <title>The Global Catalogue of Microorganisms (GCM) 10K type strain sequencing project: providing services to taxonomists for standard genome sequencing and annotation.</title>
        <authorList>
            <consortium name="The Broad Institute Genomics Platform"/>
            <consortium name="The Broad Institute Genome Sequencing Center for Infectious Disease"/>
            <person name="Wu L."/>
            <person name="Ma J."/>
        </authorList>
    </citation>
    <scope>NUCLEOTIDE SEQUENCE [LARGE SCALE GENOMIC DNA]</scope>
    <source>
        <strain evidence="4">NBRC 102520</strain>
    </source>
</reference>
<protein>
    <submittedName>
        <fullName evidence="3">ThiJ family protein</fullName>
    </submittedName>
</protein>
<gene>
    <name evidence="3" type="ORF">GCM10007857_17020</name>
</gene>
<dbReference type="RefSeq" id="WP_284263518.1">
    <property type="nucleotide sequence ID" value="NZ_BSOW01000004.1"/>
</dbReference>
<dbReference type="CDD" id="cd03139">
    <property type="entry name" value="GATase1_PfpI_2"/>
    <property type="match status" value="1"/>
</dbReference>
<dbReference type="InterPro" id="IPR002818">
    <property type="entry name" value="DJ-1/PfpI"/>
</dbReference>
<evidence type="ECO:0000313" key="4">
    <source>
        <dbReference type="Proteomes" id="UP001156905"/>
    </source>
</evidence>
<evidence type="ECO:0000313" key="3">
    <source>
        <dbReference type="EMBL" id="GLR84992.1"/>
    </source>
</evidence>
<dbReference type="InterPro" id="IPR052158">
    <property type="entry name" value="INH-QAR"/>
</dbReference>
<feature type="chain" id="PRO_5046933504" evidence="1">
    <location>
        <begin position="26"/>
        <end position="258"/>
    </location>
</feature>
<feature type="domain" description="DJ-1/PfpI" evidence="2">
    <location>
        <begin position="34"/>
        <end position="194"/>
    </location>
</feature>
<dbReference type="InterPro" id="IPR029062">
    <property type="entry name" value="Class_I_gatase-like"/>
</dbReference>
<keyword evidence="4" id="KW-1185">Reference proteome</keyword>
<keyword evidence="1" id="KW-0732">Signal</keyword>
<name>A0ABQ6AYP1_9BRAD</name>
<dbReference type="EMBL" id="BSOW01000004">
    <property type="protein sequence ID" value="GLR84992.1"/>
    <property type="molecule type" value="Genomic_DNA"/>
</dbReference>
<dbReference type="PANTHER" id="PTHR43130">
    <property type="entry name" value="ARAC-FAMILY TRANSCRIPTIONAL REGULATOR"/>
    <property type="match status" value="1"/>
</dbReference>
<dbReference type="SUPFAM" id="SSF52317">
    <property type="entry name" value="Class I glutamine amidotransferase-like"/>
    <property type="match status" value="1"/>
</dbReference>
<feature type="signal peptide" evidence="1">
    <location>
        <begin position="1"/>
        <end position="25"/>
    </location>
</feature>
<dbReference type="Gene3D" id="3.40.50.880">
    <property type="match status" value="1"/>
</dbReference>
<evidence type="ECO:0000259" key="2">
    <source>
        <dbReference type="Pfam" id="PF01965"/>
    </source>
</evidence>
<dbReference type="Proteomes" id="UP001156905">
    <property type="component" value="Unassembled WGS sequence"/>
</dbReference>